<evidence type="ECO:0000256" key="3">
    <source>
        <dbReference type="ARBA" id="ARBA00022722"/>
    </source>
</evidence>
<feature type="compositionally biased region" description="Basic and acidic residues" evidence="16">
    <location>
        <begin position="1760"/>
        <end position="1774"/>
    </location>
</feature>
<dbReference type="CDD" id="cd09272">
    <property type="entry name" value="RNase_HI_RT_Ty1"/>
    <property type="match status" value="1"/>
</dbReference>
<feature type="region of interest" description="Disordered" evidence="16">
    <location>
        <begin position="1710"/>
        <end position="1826"/>
    </location>
</feature>
<keyword evidence="2" id="KW-0645">Protease</keyword>
<evidence type="ECO:0000256" key="14">
    <source>
        <dbReference type="ARBA" id="ARBA00023172"/>
    </source>
</evidence>
<evidence type="ECO:0000256" key="10">
    <source>
        <dbReference type="ARBA" id="ARBA00022842"/>
    </source>
</evidence>
<feature type="compositionally biased region" description="Polar residues" evidence="16">
    <location>
        <begin position="1940"/>
        <end position="1961"/>
    </location>
</feature>
<feature type="region of interest" description="Disordered" evidence="16">
    <location>
        <begin position="1938"/>
        <end position="1973"/>
    </location>
</feature>
<protein>
    <submittedName>
        <fullName evidence="19">Copia protein</fullName>
    </submittedName>
</protein>
<evidence type="ECO:0000256" key="16">
    <source>
        <dbReference type="SAM" id="MobiDB-lite"/>
    </source>
</evidence>
<evidence type="ECO:0000256" key="15">
    <source>
        <dbReference type="ARBA" id="ARBA00023268"/>
    </source>
</evidence>
<evidence type="ECO:0000256" key="4">
    <source>
        <dbReference type="ARBA" id="ARBA00022723"/>
    </source>
</evidence>
<dbReference type="GO" id="GO:0006310">
    <property type="term" value="P:DNA recombination"/>
    <property type="evidence" value="ECO:0007669"/>
    <property type="project" value="UniProtKB-KW"/>
</dbReference>
<keyword evidence="13" id="KW-0548">Nucleotidyltransferase</keyword>
<feature type="compositionally biased region" description="Polar residues" evidence="16">
    <location>
        <begin position="1795"/>
        <end position="1804"/>
    </location>
</feature>
<evidence type="ECO:0000259" key="17">
    <source>
        <dbReference type="Pfam" id="PF07727"/>
    </source>
</evidence>
<dbReference type="Pfam" id="PF22936">
    <property type="entry name" value="Pol_BBD"/>
    <property type="match status" value="1"/>
</dbReference>
<keyword evidence="15" id="KW-0511">Multifunctional enzyme</keyword>
<keyword evidence="7" id="KW-0255">Endonuclease</keyword>
<evidence type="ECO:0000256" key="1">
    <source>
        <dbReference type="ARBA" id="ARBA00002180"/>
    </source>
</evidence>
<feature type="region of interest" description="Disordered" evidence="16">
    <location>
        <begin position="1199"/>
        <end position="1234"/>
    </location>
</feature>
<feature type="compositionally biased region" description="Polar residues" evidence="16">
    <location>
        <begin position="1215"/>
        <end position="1226"/>
    </location>
</feature>
<dbReference type="PANTHER" id="PTHR42648:SF11">
    <property type="entry name" value="TRANSPOSON TY4-P GAG-POL POLYPROTEIN"/>
    <property type="match status" value="1"/>
</dbReference>
<keyword evidence="13" id="KW-0808">Transferase</keyword>
<dbReference type="GO" id="GO:0003887">
    <property type="term" value="F:DNA-directed DNA polymerase activity"/>
    <property type="evidence" value="ECO:0007669"/>
    <property type="project" value="UniProtKB-KW"/>
</dbReference>
<keyword evidence="8" id="KW-0378">Hydrolase</keyword>
<proteinExistence type="predicted"/>
<feature type="domain" description="Reverse transcriptase Ty1/copia-type" evidence="17">
    <location>
        <begin position="1322"/>
        <end position="1416"/>
    </location>
</feature>
<comment type="function">
    <text evidence="1">The aspartyl protease (PR) mediates the proteolytic cleavages of the Gag and Gag-Pol polyproteins after assembly of the VLP.</text>
</comment>
<gene>
    <name evidence="19" type="ORF">Tci_051266</name>
</gene>
<feature type="compositionally biased region" description="Basic residues" evidence="16">
    <location>
        <begin position="1715"/>
        <end position="1727"/>
    </location>
</feature>
<evidence type="ECO:0000256" key="6">
    <source>
        <dbReference type="ARBA" id="ARBA00022750"/>
    </source>
</evidence>
<name>A0A6L2MZB5_TANCI</name>
<evidence type="ECO:0000259" key="18">
    <source>
        <dbReference type="Pfam" id="PF22936"/>
    </source>
</evidence>
<keyword evidence="12" id="KW-0695">RNA-directed DNA polymerase</keyword>
<keyword evidence="9" id="KW-0067">ATP-binding</keyword>
<sequence>MTDYSLWEVILNGDSPPPTRIVDGAVQIVAPTTTKQRNKANLKEQSLDDLFNNLKIYEVEVKGSSPSSQNTQNIAFVSLNITESINESVTAASISALSISAASSKAKVSTLPNVDSLSDAVIYSFFASQSNSRQLDNEYLKQIDLDDLEEIDLKCQMAMLTMRAMRECKSPRDNRNKETTKRTVPVEVSTSNALVSQCDAVGGYDWSFQADEEPTSYSLMAYASPGSSSSSGSDNEVAPCSNACSNAYATLQTHYDNLTVEFRKSQLDVLSYKTGLESIEARLVVYQMNKTVFEKDIKLLKLDVMLRDNALVELRKKFKKVETERNDLKLTLEKFQTSSKNLSKLLESQVSDKTSLKFDSQVFNSQVFDCEELHSHESDNGVPKNPENDRYKTGEGYHDVPPPYIGAFLPLKPDLVFTDDTNSSESVANVLNVDSNKNKPSIDMFKTHRPDAPIIEDWLSDSEDETEIESVPKQKEPSFVKSTKHVKTFRESVKKVEHNKQAEHLRTNTQKSRVRMTHPHSNRNVVPTTILTKSSLVSLNIARPVPTAVNQSSVRSTWPVKHVVNKAHSPVRRPINQKIATKHSTFNKKVTTVKVNKVNAVQDNKGNAEKASAYWVWKLKCTVLDHVSKLISASMTFKKFDYTNALGRCKSTLKKLMEDMLHRENPRGGKISGKGINPWGGSAAGYGEAQNRVGNVNLGQARPSQARPMKCYNFNALDAEQLLFLAGGQDNAFDDDVDEQPVQDLVLNVDNVFQADDYDAFDSDVDEAPTAQTMFMANLSSADLVTDEARPSYDSDILSEYVKDNEVPIVHSDVSSVPNYAFIMIYNDMCEPHAQSVSNPSQNTVVKNSVTAKLATYKEQVELNNRDAHLDYLRHLKESVKTIHDIVEEAKVVRPLDRSIVSACRYTKHSQELLEYMIGVNSCLNASGSQPKINIKTNKISPAKGVNKLPVEDQHRTNKSHLRTSNLVDSSSRLKRTVVQIILWYLDSGCSKYMTRDRSRLMNFVKKFIRTVRFGNDHFGAIMGYGDYVIVDSVISRVYYVKELGHNLFSVRQNRTLVKAARTMLIFSKAPMFLWAEAVATTSYTQNRSLIHTRHHKTPYDLVHNKKHDLTFFKVFGALCYPINDSKDLGKLQPTAGIGIFVGYAPSRKGTGLAPNFLTPGQISSGLVPNPVPTTPYVPPTNKELEILFQLMFDEYQEPPRAERPVHPAQAVQAPVNSAGTSSSTTIDKDAPSLSMSPSSLALQSYSLHQGVTAEPTYMKDHPVAPIDNNPFVNIFASEPHSEASSSGDISSTKSTYNKAWLVAKGYRQEEGIDFEESFAPTAFLNGELKEEVYVSQPEGFVDPDHPTHVYRLKNALYGLKQAPRAWYDTLSRFLLDNNFSKGAVDPTLFTRKTDKHILLIQIYVDDIIFASTDPKACLQVSQSLGGIFINQSKFALEILKKFGMDSCDSIDTPMVDQLKLDEDPLGIPVDQNQFCSMVGSLMYITASRPDLVFAVCMCARSKHIDIRHHFIREQVERGVVELYLVTTDYQLTDIFTKALPRQWFEFILSRLDTMADVNINAPAGQAPAMAPPVRTDDQILPRIRWVPIGKSNCYLDLDKSQSNPIYKIADTFQYDKTAGCYRCQLDEQWFVLTKDTLRKALQITHAKKRTLKYVAESVAEDAPAKEPQVAAEDADLQKALKESMKSIYDVPQGPLLPVVIRKSKLGKYQPLPKVPRKGKAKVTKKQVAHDLLSLQKPKKKSHADQYIFQRRTSTPTRSSRHDESSHAKLGKSDSEEESEKVVTGADEGDAGTQDEIQAGSNPEEQSEGQAGPDPGNARADELSMPSPVKMDEGFIATAYPKVQENLKLTVEEPVLLEEHASSSGTQSSLQHLSKDISFGDLFFSDKPSEADNDKANAETEVESMVSVTIQQDMSSISPMMSPIINLTSRLESPKVHQQFKATTTEKQQQPQHYSTTISTTKHYRGHDDEVYW</sequence>
<dbReference type="Pfam" id="PF07727">
    <property type="entry name" value="RVT_2"/>
    <property type="match status" value="1"/>
</dbReference>
<dbReference type="SUPFAM" id="SSF56672">
    <property type="entry name" value="DNA/RNA polymerases"/>
    <property type="match status" value="1"/>
</dbReference>
<dbReference type="GO" id="GO:0004190">
    <property type="term" value="F:aspartic-type endopeptidase activity"/>
    <property type="evidence" value="ECO:0007669"/>
    <property type="project" value="UniProtKB-KW"/>
</dbReference>
<keyword evidence="11" id="KW-0229">DNA integration</keyword>
<evidence type="ECO:0000256" key="9">
    <source>
        <dbReference type="ARBA" id="ARBA00022840"/>
    </source>
</evidence>
<keyword evidence="5" id="KW-0547">Nucleotide-binding</keyword>
<evidence type="ECO:0000256" key="2">
    <source>
        <dbReference type="ARBA" id="ARBA00022670"/>
    </source>
</evidence>
<dbReference type="GO" id="GO:0006508">
    <property type="term" value="P:proteolysis"/>
    <property type="evidence" value="ECO:0007669"/>
    <property type="project" value="UniProtKB-KW"/>
</dbReference>
<dbReference type="GO" id="GO:0005524">
    <property type="term" value="F:ATP binding"/>
    <property type="evidence" value="ECO:0007669"/>
    <property type="project" value="UniProtKB-KW"/>
</dbReference>
<dbReference type="EMBL" id="BKCJ010007840">
    <property type="protein sequence ID" value="GEU79288.1"/>
    <property type="molecule type" value="Genomic_DNA"/>
</dbReference>
<dbReference type="InterPro" id="IPR013103">
    <property type="entry name" value="RVT_2"/>
</dbReference>
<evidence type="ECO:0000313" key="19">
    <source>
        <dbReference type="EMBL" id="GEU79288.1"/>
    </source>
</evidence>
<keyword evidence="10" id="KW-0460">Magnesium</keyword>
<keyword evidence="3" id="KW-0540">Nuclease</keyword>
<comment type="caution">
    <text evidence="19">The sequence shown here is derived from an EMBL/GenBank/DDBJ whole genome shotgun (WGS) entry which is preliminary data.</text>
</comment>
<evidence type="ECO:0000256" key="13">
    <source>
        <dbReference type="ARBA" id="ARBA00022932"/>
    </source>
</evidence>
<dbReference type="InterPro" id="IPR043502">
    <property type="entry name" value="DNA/RNA_pol_sf"/>
</dbReference>
<reference evidence="19" key="1">
    <citation type="journal article" date="2019" name="Sci. Rep.">
        <title>Draft genome of Tanacetum cinerariifolium, the natural source of mosquito coil.</title>
        <authorList>
            <person name="Yamashiro T."/>
            <person name="Shiraishi A."/>
            <person name="Satake H."/>
            <person name="Nakayama K."/>
        </authorList>
    </citation>
    <scope>NUCLEOTIDE SEQUENCE</scope>
</reference>
<keyword evidence="13" id="KW-0239">DNA-directed DNA polymerase</keyword>
<dbReference type="InterPro" id="IPR039537">
    <property type="entry name" value="Retrotran_Ty1/copia-like"/>
</dbReference>
<organism evidence="19">
    <name type="scientific">Tanacetum cinerariifolium</name>
    <name type="common">Dalmatian daisy</name>
    <name type="synonym">Chrysanthemum cinerariifolium</name>
    <dbReference type="NCBI Taxonomy" id="118510"/>
    <lineage>
        <taxon>Eukaryota</taxon>
        <taxon>Viridiplantae</taxon>
        <taxon>Streptophyta</taxon>
        <taxon>Embryophyta</taxon>
        <taxon>Tracheophyta</taxon>
        <taxon>Spermatophyta</taxon>
        <taxon>Magnoliopsida</taxon>
        <taxon>eudicotyledons</taxon>
        <taxon>Gunneridae</taxon>
        <taxon>Pentapetalae</taxon>
        <taxon>asterids</taxon>
        <taxon>campanulids</taxon>
        <taxon>Asterales</taxon>
        <taxon>Asteraceae</taxon>
        <taxon>Asteroideae</taxon>
        <taxon>Anthemideae</taxon>
        <taxon>Anthemidinae</taxon>
        <taxon>Tanacetum</taxon>
    </lineage>
</organism>
<evidence type="ECO:0000256" key="7">
    <source>
        <dbReference type="ARBA" id="ARBA00022759"/>
    </source>
</evidence>
<dbReference type="GO" id="GO:0004519">
    <property type="term" value="F:endonuclease activity"/>
    <property type="evidence" value="ECO:0007669"/>
    <property type="project" value="UniProtKB-KW"/>
</dbReference>
<keyword evidence="4" id="KW-0479">Metal-binding</keyword>
<feature type="domain" description="Retrovirus-related Pol polyprotein from transposon TNT 1-94-like beta-barrel" evidence="18">
    <location>
        <begin position="984"/>
        <end position="1053"/>
    </location>
</feature>
<dbReference type="GO" id="GO:0046872">
    <property type="term" value="F:metal ion binding"/>
    <property type="evidence" value="ECO:0007669"/>
    <property type="project" value="UniProtKB-KW"/>
</dbReference>
<accession>A0A6L2MZB5</accession>
<dbReference type="GO" id="GO:0003964">
    <property type="term" value="F:RNA-directed DNA polymerase activity"/>
    <property type="evidence" value="ECO:0007669"/>
    <property type="project" value="UniProtKB-KW"/>
</dbReference>
<dbReference type="GO" id="GO:0015074">
    <property type="term" value="P:DNA integration"/>
    <property type="evidence" value="ECO:0007669"/>
    <property type="project" value="UniProtKB-KW"/>
</dbReference>
<evidence type="ECO:0000256" key="8">
    <source>
        <dbReference type="ARBA" id="ARBA00022801"/>
    </source>
</evidence>
<keyword evidence="6" id="KW-0064">Aspartyl protease</keyword>
<evidence type="ECO:0000256" key="5">
    <source>
        <dbReference type="ARBA" id="ARBA00022741"/>
    </source>
</evidence>
<evidence type="ECO:0000256" key="11">
    <source>
        <dbReference type="ARBA" id="ARBA00022908"/>
    </source>
</evidence>
<dbReference type="InterPro" id="IPR054722">
    <property type="entry name" value="PolX-like_BBD"/>
</dbReference>
<evidence type="ECO:0000256" key="12">
    <source>
        <dbReference type="ARBA" id="ARBA00022918"/>
    </source>
</evidence>
<dbReference type="PANTHER" id="PTHR42648">
    <property type="entry name" value="TRANSPOSASE, PUTATIVE-RELATED"/>
    <property type="match status" value="1"/>
</dbReference>
<keyword evidence="14" id="KW-0233">DNA recombination</keyword>